<protein>
    <submittedName>
        <fullName evidence="2">Antibiotic biosynthesis monooxygenase</fullName>
    </submittedName>
</protein>
<dbReference type="RefSeq" id="WP_013848408.1">
    <property type="nucleotide sequence ID" value="NC_015593.1"/>
</dbReference>
<proteinExistence type="predicted"/>
<evidence type="ECO:0000313" key="3">
    <source>
        <dbReference type="Proteomes" id="UP000007150"/>
    </source>
</evidence>
<dbReference type="HOGENOM" id="CLU_127577_0_0_5"/>
<dbReference type="SUPFAM" id="SSF54909">
    <property type="entry name" value="Dimeric alpha+beta barrel"/>
    <property type="match status" value="1"/>
</dbReference>
<gene>
    <name evidence="2" type="ORF">Sphch_2520</name>
</gene>
<sequence length="125" mass="13490">MATAKPFTPLDEKFPFDRQLGIAAAPVVLVNIFTVDPADEEGFLSAFEAAAEVITKAPGFISMQLHRALGESPTYLNYVMWESTETVRAAFADPAFVAKLPAYPASVVARPHLFQKVAVPGFCTA</sequence>
<accession>F6EZ78</accession>
<evidence type="ECO:0000313" key="2">
    <source>
        <dbReference type="EMBL" id="AEG50171.1"/>
    </source>
</evidence>
<dbReference type="InterPro" id="IPR011008">
    <property type="entry name" value="Dimeric_a/b-barrel"/>
</dbReference>
<keyword evidence="3" id="KW-1185">Reference proteome</keyword>
<dbReference type="EMBL" id="CP002798">
    <property type="protein sequence ID" value="AEG50171.1"/>
    <property type="molecule type" value="Genomic_DNA"/>
</dbReference>
<reference evidence="2 3" key="1">
    <citation type="submission" date="2011-05" db="EMBL/GenBank/DDBJ databases">
        <title>Complete sequence of chromosome 1 of Sphingobium chlorophenolicum L-1.</title>
        <authorList>
            <consortium name="US DOE Joint Genome Institute"/>
            <person name="Lucas S."/>
            <person name="Han J."/>
            <person name="Lapidus A."/>
            <person name="Cheng J.-F."/>
            <person name="Goodwin L."/>
            <person name="Pitluck S."/>
            <person name="Peters L."/>
            <person name="Daligault H."/>
            <person name="Han C."/>
            <person name="Tapia R."/>
            <person name="Land M."/>
            <person name="Hauser L."/>
            <person name="Kyrpides N."/>
            <person name="Ivanova N."/>
            <person name="Pagani I."/>
            <person name="Turner P."/>
            <person name="Copley S."/>
            <person name="Woyke T."/>
        </authorList>
    </citation>
    <scope>NUCLEOTIDE SEQUENCE [LARGE SCALE GENOMIC DNA]</scope>
    <source>
        <strain evidence="2 3">L-1</strain>
    </source>
</reference>
<dbReference type="Gene3D" id="3.30.70.100">
    <property type="match status" value="1"/>
</dbReference>
<evidence type="ECO:0000259" key="1">
    <source>
        <dbReference type="PROSITE" id="PS51725"/>
    </source>
</evidence>
<keyword evidence="2" id="KW-0503">Monooxygenase</keyword>
<name>F6EZ78_SPHCR</name>
<dbReference type="STRING" id="690566.Sphch_2520"/>
<dbReference type="KEGG" id="sch:Sphch_2520"/>
<dbReference type="PROSITE" id="PS51725">
    <property type="entry name" value="ABM"/>
    <property type="match status" value="1"/>
</dbReference>
<dbReference type="InterPro" id="IPR007138">
    <property type="entry name" value="ABM_dom"/>
</dbReference>
<dbReference type="AlphaFoldDB" id="F6EZ78"/>
<organism evidence="2 3">
    <name type="scientific">Sphingobium chlorophenolicum L-1</name>
    <dbReference type="NCBI Taxonomy" id="690566"/>
    <lineage>
        <taxon>Bacteria</taxon>
        <taxon>Pseudomonadati</taxon>
        <taxon>Pseudomonadota</taxon>
        <taxon>Alphaproteobacteria</taxon>
        <taxon>Sphingomonadales</taxon>
        <taxon>Sphingomonadaceae</taxon>
        <taxon>Sphingobium</taxon>
    </lineage>
</organism>
<feature type="domain" description="ABM" evidence="1">
    <location>
        <begin position="27"/>
        <end position="117"/>
    </location>
</feature>
<dbReference type="Proteomes" id="UP000007150">
    <property type="component" value="Chromosome 1"/>
</dbReference>
<keyword evidence="2" id="KW-0560">Oxidoreductase</keyword>
<dbReference type="GO" id="GO:0004497">
    <property type="term" value="F:monooxygenase activity"/>
    <property type="evidence" value="ECO:0007669"/>
    <property type="project" value="UniProtKB-KW"/>
</dbReference>
<dbReference type="Pfam" id="PF03992">
    <property type="entry name" value="ABM"/>
    <property type="match status" value="1"/>
</dbReference>